<reference evidence="1 2" key="1">
    <citation type="submission" date="2020-08" db="EMBL/GenBank/DDBJ databases">
        <authorList>
            <person name="Koutsovoulos G."/>
            <person name="Danchin GJ E."/>
        </authorList>
    </citation>
    <scope>NUCLEOTIDE SEQUENCE [LARGE SCALE GENOMIC DNA]</scope>
</reference>
<sequence length="81" mass="9320">MVRNGTISKRFGNLANDQNFAGRENYEKALAFALDSATILVQHLDKTILRSIIACMSIQLLNKLSILTKRREIKRWMLNQN</sequence>
<dbReference type="Proteomes" id="UP000580250">
    <property type="component" value="Unassembled WGS sequence"/>
</dbReference>
<proteinExistence type="predicted"/>
<dbReference type="EMBL" id="CAJEWN010000423">
    <property type="protein sequence ID" value="CAD2182153.1"/>
    <property type="molecule type" value="Genomic_DNA"/>
</dbReference>
<organism evidence="1 2">
    <name type="scientific">Meloidogyne enterolobii</name>
    <name type="common">Root-knot nematode worm</name>
    <name type="synonym">Meloidogyne mayaguensis</name>
    <dbReference type="NCBI Taxonomy" id="390850"/>
    <lineage>
        <taxon>Eukaryota</taxon>
        <taxon>Metazoa</taxon>
        <taxon>Ecdysozoa</taxon>
        <taxon>Nematoda</taxon>
        <taxon>Chromadorea</taxon>
        <taxon>Rhabditida</taxon>
        <taxon>Tylenchina</taxon>
        <taxon>Tylenchomorpha</taxon>
        <taxon>Tylenchoidea</taxon>
        <taxon>Meloidogynidae</taxon>
        <taxon>Meloidogyninae</taxon>
        <taxon>Meloidogyne</taxon>
    </lineage>
</organism>
<dbReference type="AlphaFoldDB" id="A0A6V7W4S4"/>
<name>A0A6V7W4S4_MELEN</name>
<accession>A0A6V7W4S4</accession>
<protein>
    <submittedName>
        <fullName evidence="1">Uncharacterized protein</fullName>
    </submittedName>
</protein>
<evidence type="ECO:0000313" key="2">
    <source>
        <dbReference type="Proteomes" id="UP000580250"/>
    </source>
</evidence>
<gene>
    <name evidence="1" type="ORF">MENT_LOCUS34343</name>
</gene>
<comment type="caution">
    <text evidence="1">The sequence shown here is derived from an EMBL/GenBank/DDBJ whole genome shotgun (WGS) entry which is preliminary data.</text>
</comment>
<evidence type="ECO:0000313" key="1">
    <source>
        <dbReference type="EMBL" id="CAD2182153.1"/>
    </source>
</evidence>